<sequence length="261" mass="29820">MGLLENGITFINFDETYLAQHKLHNYLHDDLDFRQMKHVNLYCEEDSLQSLMKQLDKRIQKGITFIGSGNYHYVTFILLKEIKKPFTLVLFDNHPDIGLDNKPHENLLSCGSWVSFALKEIPLLQRAVIIGPTTITSNFSTDHRVVIFPFDGRHDYSIKSVLSVIHTSNVYISIDKDVLNTTDAATNWDQGIMDLTRLNRFLEAILIAKKAEGIDICGEVPINPTNILLPNYQTMIYKNEKANLQILQTCLKMSHLQNKGA</sequence>
<name>A0A561E0D5_9BACI</name>
<accession>A0A561E0D5</accession>
<dbReference type="Pfam" id="PF00491">
    <property type="entry name" value="Arginase"/>
    <property type="match status" value="1"/>
</dbReference>
<dbReference type="InterPro" id="IPR023696">
    <property type="entry name" value="Ureohydrolase_dom_sf"/>
</dbReference>
<reference evidence="2 3" key="1">
    <citation type="submission" date="2019-06" db="EMBL/GenBank/DDBJ databases">
        <title>Sorghum-associated microbial communities from plants grown in Nebraska, USA.</title>
        <authorList>
            <person name="Schachtman D."/>
        </authorList>
    </citation>
    <scope>NUCLEOTIDE SEQUENCE [LARGE SCALE GENOMIC DNA]</scope>
    <source>
        <strain evidence="2 3">2482</strain>
    </source>
</reference>
<comment type="similarity">
    <text evidence="1">Belongs to the arginase family.</text>
</comment>
<dbReference type="PROSITE" id="PS51409">
    <property type="entry name" value="ARGINASE_2"/>
    <property type="match status" value="1"/>
</dbReference>
<keyword evidence="3" id="KW-1185">Reference proteome</keyword>
<dbReference type="Proteomes" id="UP000319671">
    <property type="component" value="Unassembled WGS sequence"/>
</dbReference>
<evidence type="ECO:0000313" key="2">
    <source>
        <dbReference type="EMBL" id="TWE09086.1"/>
    </source>
</evidence>
<evidence type="ECO:0000313" key="3">
    <source>
        <dbReference type="Proteomes" id="UP000319671"/>
    </source>
</evidence>
<dbReference type="AlphaFoldDB" id="A0A561E0D5"/>
<dbReference type="InterPro" id="IPR006035">
    <property type="entry name" value="Ureohydrolase"/>
</dbReference>
<gene>
    <name evidence="2" type="ORF">FB550_1011118</name>
</gene>
<organism evidence="2 3">
    <name type="scientific">Neobacillus bataviensis</name>
    <dbReference type="NCBI Taxonomy" id="220685"/>
    <lineage>
        <taxon>Bacteria</taxon>
        <taxon>Bacillati</taxon>
        <taxon>Bacillota</taxon>
        <taxon>Bacilli</taxon>
        <taxon>Bacillales</taxon>
        <taxon>Bacillaceae</taxon>
        <taxon>Neobacillus</taxon>
    </lineage>
</organism>
<dbReference type="GO" id="GO:0046872">
    <property type="term" value="F:metal ion binding"/>
    <property type="evidence" value="ECO:0007669"/>
    <property type="project" value="InterPro"/>
</dbReference>
<dbReference type="Gene3D" id="3.40.800.10">
    <property type="entry name" value="Ureohydrolase domain"/>
    <property type="match status" value="1"/>
</dbReference>
<comment type="caution">
    <text evidence="2">The sequence shown here is derived from an EMBL/GenBank/DDBJ whole genome shotgun (WGS) entry which is preliminary data.</text>
</comment>
<dbReference type="GO" id="GO:0016813">
    <property type="term" value="F:hydrolase activity, acting on carbon-nitrogen (but not peptide) bonds, in linear amidines"/>
    <property type="evidence" value="ECO:0007669"/>
    <property type="project" value="UniProtKB-ARBA"/>
</dbReference>
<dbReference type="EMBL" id="VIVN01000001">
    <property type="protein sequence ID" value="TWE09086.1"/>
    <property type="molecule type" value="Genomic_DNA"/>
</dbReference>
<protein>
    <submittedName>
        <fullName evidence="2">Arginase family protein</fullName>
    </submittedName>
</protein>
<proteinExistence type="inferred from homology"/>
<evidence type="ECO:0000256" key="1">
    <source>
        <dbReference type="PROSITE-ProRule" id="PRU00742"/>
    </source>
</evidence>
<dbReference type="SUPFAM" id="SSF52768">
    <property type="entry name" value="Arginase/deacetylase"/>
    <property type="match status" value="1"/>
</dbReference>
<dbReference type="RefSeq" id="WP_144562688.1">
    <property type="nucleotide sequence ID" value="NZ_VIVN01000001.1"/>
</dbReference>